<evidence type="ECO:0000313" key="2">
    <source>
        <dbReference type="EMBL" id="AUX47591.1"/>
    </source>
</evidence>
<feature type="compositionally biased region" description="Pro residues" evidence="1">
    <location>
        <begin position="146"/>
        <end position="157"/>
    </location>
</feature>
<sequence length="157" mass="16637">MSPSPTPRVSMSSVCRRFKVRHGPLAVQPSRWAGPLVPELEAFLAAGEPSAYVGFGSMLVDPQTGRAVIEAVRAARRRVALSQGWAELGRVDDAADPDAEPQQPRTARTRGRGDVADVGCTDGSCGIYDARGTAGAPGQGIGPRCARPPPPLRLRRR</sequence>
<evidence type="ECO:0000313" key="3">
    <source>
        <dbReference type="Proteomes" id="UP000238348"/>
    </source>
</evidence>
<dbReference type="AlphaFoldDB" id="A0A2L0F7X7"/>
<gene>
    <name evidence="2" type="ORF">SOCE26_091130</name>
</gene>
<dbReference type="Proteomes" id="UP000238348">
    <property type="component" value="Chromosome"/>
</dbReference>
<feature type="region of interest" description="Disordered" evidence="1">
    <location>
        <begin position="132"/>
        <end position="157"/>
    </location>
</feature>
<feature type="region of interest" description="Disordered" evidence="1">
    <location>
        <begin position="91"/>
        <end position="116"/>
    </location>
</feature>
<evidence type="ECO:0000256" key="1">
    <source>
        <dbReference type="SAM" id="MobiDB-lite"/>
    </source>
</evidence>
<accession>A0A2L0F7X7</accession>
<proteinExistence type="predicted"/>
<dbReference type="Gene3D" id="3.40.50.2000">
    <property type="entry name" value="Glycogen Phosphorylase B"/>
    <property type="match status" value="1"/>
</dbReference>
<reference evidence="2 3" key="1">
    <citation type="submission" date="2015-09" db="EMBL/GenBank/DDBJ databases">
        <title>Sorangium comparison.</title>
        <authorList>
            <person name="Zaburannyi N."/>
            <person name="Bunk B."/>
            <person name="Overmann J."/>
            <person name="Mueller R."/>
        </authorList>
    </citation>
    <scope>NUCLEOTIDE SEQUENCE [LARGE SCALE GENOMIC DNA]</scope>
    <source>
        <strain evidence="2 3">So ce26</strain>
    </source>
</reference>
<dbReference type="SUPFAM" id="SSF53756">
    <property type="entry name" value="UDP-Glycosyltransferase/glycogen phosphorylase"/>
    <property type="match status" value="1"/>
</dbReference>
<organism evidence="2 3">
    <name type="scientific">Sorangium cellulosum</name>
    <name type="common">Polyangium cellulosum</name>
    <dbReference type="NCBI Taxonomy" id="56"/>
    <lineage>
        <taxon>Bacteria</taxon>
        <taxon>Pseudomonadati</taxon>
        <taxon>Myxococcota</taxon>
        <taxon>Polyangia</taxon>
        <taxon>Polyangiales</taxon>
        <taxon>Polyangiaceae</taxon>
        <taxon>Sorangium</taxon>
    </lineage>
</organism>
<protein>
    <submittedName>
        <fullName evidence="2">Uncharacterized protein</fullName>
    </submittedName>
</protein>
<name>A0A2L0F7X7_SORCE</name>
<dbReference type="EMBL" id="CP012673">
    <property type="protein sequence ID" value="AUX47591.1"/>
    <property type="molecule type" value="Genomic_DNA"/>
</dbReference>